<evidence type="ECO:0000313" key="3">
    <source>
        <dbReference type="Proteomes" id="UP000253426"/>
    </source>
</evidence>
<comment type="caution">
    <text evidence="2">The sequence shown here is derived from an EMBL/GenBank/DDBJ whole genome shotgun (WGS) entry which is preliminary data.</text>
</comment>
<evidence type="ECO:0000313" key="2">
    <source>
        <dbReference type="EMBL" id="RBP45276.1"/>
    </source>
</evidence>
<dbReference type="SUPFAM" id="SSF53335">
    <property type="entry name" value="S-adenosyl-L-methionine-dependent methyltransferases"/>
    <property type="match status" value="1"/>
</dbReference>
<gene>
    <name evidence="2" type="ORF">DES53_103274</name>
</gene>
<accession>A0A366HP45</accession>
<dbReference type="Pfam" id="PF08241">
    <property type="entry name" value="Methyltransf_11"/>
    <property type="match status" value="1"/>
</dbReference>
<dbReference type="CDD" id="cd02440">
    <property type="entry name" value="AdoMet_MTases"/>
    <property type="match status" value="1"/>
</dbReference>
<protein>
    <submittedName>
        <fullName evidence="2">Methyltransferase family protein</fullName>
    </submittedName>
</protein>
<dbReference type="InterPro" id="IPR029063">
    <property type="entry name" value="SAM-dependent_MTases_sf"/>
</dbReference>
<keyword evidence="2" id="KW-0808">Transferase</keyword>
<evidence type="ECO:0000259" key="1">
    <source>
        <dbReference type="Pfam" id="PF08241"/>
    </source>
</evidence>
<reference evidence="2 3" key="1">
    <citation type="submission" date="2018-06" db="EMBL/GenBank/DDBJ databases">
        <title>Genomic Encyclopedia of Type Strains, Phase IV (KMG-IV): sequencing the most valuable type-strain genomes for metagenomic binning, comparative biology and taxonomic classification.</title>
        <authorList>
            <person name="Goeker M."/>
        </authorList>
    </citation>
    <scope>NUCLEOTIDE SEQUENCE [LARGE SCALE GENOMIC DNA]</scope>
    <source>
        <strain evidence="2 3">DSM 25532</strain>
    </source>
</reference>
<dbReference type="EMBL" id="QNRR01000003">
    <property type="protein sequence ID" value="RBP45276.1"/>
    <property type="molecule type" value="Genomic_DNA"/>
</dbReference>
<dbReference type="Proteomes" id="UP000253426">
    <property type="component" value="Unassembled WGS sequence"/>
</dbReference>
<dbReference type="GO" id="GO:0008757">
    <property type="term" value="F:S-adenosylmethionine-dependent methyltransferase activity"/>
    <property type="evidence" value="ECO:0007669"/>
    <property type="project" value="InterPro"/>
</dbReference>
<proteinExistence type="predicted"/>
<dbReference type="InterPro" id="IPR013216">
    <property type="entry name" value="Methyltransf_11"/>
</dbReference>
<dbReference type="GO" id="GO:0032259">
    <property type="term" value="P:methylation"/>
    <property type="evidence" value="ECO:0007669"/>
    <property type="project" value="UniProtKB-KW"/>
</dbReference>
<dbReference type="AlphaFoldDB" id="A0A366HP45"/>
<keyword evidence="2" id="KW-0489">Methyltransferase</keyword>
<organism evidence="2 3">
    <name type="scientific">Roseimicrobium gellanilyticum</name>
    <dbReference type="NCBI Taxonomy" id="748857"/>
    <lineage>
        <taxon>Bacteria</taxon>
        <taxon>Pseudomonadati</taxon>
        <taxon>Verrucomicrobiota</taxon>
        <taxon>Verrucomicrobiia</taxon>
        <taxon>Verrucomicrobiales</taxon>
        <taxon>Verrucomicrobiaceae</taxon>
        <taxon>Roseimicrobium</taxon>
    </lineage>
</organism>
<keyword evidence="3" id="KW-1185">Reference proteome</keyword>
<sequence length="258" mass="28285">MSIDILAYNREAWNRRVAQGDEWTIPVSPEAIAKARQGDWSIVLTPLKPVPADWFPPFGGKKVLGLAAGGGQQGPTLSAAGGDVTVFDNSPSQLAQDDLVAKREGLTLRTVQGDMADLSVFENETFDLIVHPCSNCFVPDIKPVWREAYRVLKKGGVMLSGFCNPITWILDPELEAKGVLQIKYRTPYSDLELTEEERKRYTDAGEPLGFGHTLEDQIGGQIAAGFSITGFYEDAWAPEKHPLSAKMSCYAATRALKL</sequence>
<name>A0A366HP45_9BACT</name>
<dbReference type="Gene3D" id="3.40.50.150">
    <property type="entry name" value="Vaccinia Virus protein VP39"/>
    <property type="match status" value="1"/>
</dbReference>
<dbReference type="RefSeq" id="WP_211325522.1">
    <property type="nucleotide sequence ID" value="NZ_QNRR01000003.1"/>
</dbReference>
<feature type="domain" description="Methyltransferase type 11" evidence="1">
    <location>
        <begin position="66"/>
        <end position="159"/>
    </location>
</feature>